<keyword evidence="2" id="KW-1185">Reference proteome</keyword>
<evidence type="ECO:0000313" key="1">
    <source>
        <dbReference type="EMBL" id="MDH6282821.1"/>
    </source>
</evidence>
<dbReference type="EMBL" id="JARXVC010000011">
    <property type="protein sequence ID" value="MDH6282821.1"/>
    <property type="molecule type" value="Genomic_DNA"/>
</dbReference>
<evidence type="ECO:0000313" key="2">
    <source>
        <dbReference type="Proteomes" id="UP001160334"/>
    </source>
</evidence>
<sequence>MKFHLKLLWFELSIDMPEPKQLDAMDVAAAALSVLAAEECETVYTIGDDDD</sequence>
<dbReference type="Proteomes" id="UP001160334">
    <property type="component" value="Unassembled WGS sequence"/>
</dbReference>
<dbReference type="RefSeq" id="WP_280762115.1">
    <property type="nucleotide sequence ID" value="NZ_JARXVC010000011.1"/>
</dbReference>
<proteinExistence type="predicted"/>
<name>A0ABT6MEU9_9NOCA</name>
<organism evidence="1 2">
    <name type="scientific">Prescottella agglutinans</name>
    <dbReference type="NCBI Taxonomy" id="1644129"/>
    <lineage>
        <taxon>Bacteria</taxon>
        <taxon>Bacillati</taxon>
        <taxon>Actinomycetota</taxon>
        <taxon>Actinomycetes</taxon>
        <taxon>Mycobacteriales</taxon>
        <taxon>Nocardiaceae</taxon>
        <taxon>Prescottella</taxon>
    </lineage>
</organism>
<accession>A0ABT6MEU9</accession>
<reference evidence="1 2" key="1">
    <citation type="submission" date="2023-04" db="EMBL/GenBank/DDBJ databases">
        <title>Forest soil microbial communities from Buena Vista Peninsula, Colon Province, Panama.</title>
        <authorList>
            <person name="Bouskill N."/>
        </authorList>
    </citation>
    <scope>NUCLEOTIDE SEQUENCE [LARGE SCALE GENOMIC DNA]</scope>
    <source>
        <strain evidence="1 2">CFH S0262</strain>
    </source>
</reference>
<gene>
    <name evidence="1" type="ORF">M2280_004058</name>
</gene>
<comment type="caution">
    <text evidence="1">The sequence shown here is derived from an EMBL/GenBank/DDBJ whole genome shotgun (WGS) entry which is preliminary data.</text>
</comment>
<protein>
    <submittedName>
        <fullName evidence="1">Uncharacterized protein</fullName>
    </submittedName>
</protein>